<dbReference type="InterPro" id="IPR013809">
    <property type="entry name" value="ENTH"/>
</dbReference>
<dbReference type="PANTHER" id="PTHR12276">
    <property type="entry name" value="EPSIN/ENT-RELATED"/>
    <property type="match status" value="1"/>
</dbReference>
<dbReference type="EMBL" id="CH408156">
    <property type="protein sequence ID" value="EDK38145.2"/>
    <property type="molecule type" value="Genomic_DNA"/>
</dbReference>
<dbReference type="SMART" id="SM00273">
    <property type="entry name" value="ENTH"/>
    <property type="match status" value="1"/>
</dbReference>
<dbReference type="eggNOG" id="ENOG502TDNM">
    <property type="taxonomic scope" value="Eukaryota"/>
</dbReference>
<dbReference type="AlphaFoldDB" id="A5DG42"/>
<evidence type="ECO:0000256" key="1">
    <source>
        <dbReference type="SAM" id="MobiDB-lite"/>
    </source>
</evidence>
<dbReference type="OrthoDB" id="4033880at2759"/>
<dbReference type="GO" id="GO:0030276">
    <property type="term" value="F:clathrin binding"/>
    <property type="evidence" value="ECO:0007669"/>
    <property type="project" value="TreeGrafter"/>
</dbReference>
<dbReference type="STRING" id="294746.A5DG42"/>
<dbReference type="GO" id="GO:0007015">
    <property type="term" value="P:actin filament organization"/>
    <property type="evidence" value="ECO:0007669"/>
    <property type="project" value="TreeGrafter"/>
</dbReference>
<reference evidence="3 4" key="1">
    <citation type="journal article" date="2009" name="Nature">
        <title>Evolution of pathogenicity and sexual reproduction in eight Candida genomes.</title>
        <authorList>
            <person name="Butler G."/>
            <person name="Rasmussen M.D."/>
            <person name="Lin M.F."/>
            <person name="Santos M.A."/>
            <person name="Sakthikumar S."/>
            <person name="Munro C.A."/>
            <person name="Rheinbay E."/>
            <person name="Grabherr M."/>
            <person name="Forche A."/>
            <person name="Reedy J.L."/>
            <person name="Agrafioti I."/>
            <person name="Arnaud M.B."/>
            <person name="Bates S."/>
            <person name="Brown A.J."/>
            <person name="Brunke S."/>
            <person name="Costanzo M.C."/>
            <person name="Fitzpatrick D.A."/>
            <person name="de Groot P.W."/>
            <person name="Harris D."/>
            <person name="Hoyer L.L."/>
            <person name="Hube B."/>
            <person name="Klis F.M."/>
            <person name="Kodira C."/>
            <person name="Lennard N."/>
            <person name="Logue M.E."/>
            <person name="Martin R."/>
            <person name="Neiman A.M."/>
            <person name="Nikolaou E."/>
            <person name="Quail M.A."/>
            <person name="Quinn J."/>
            <person name="Santos M.C."/>
            <person name="Schmitzberger F.F."/>
            <person name="Sherlock G."/>
            <person name="Shah P."/>
            <person name="Silverstein K.A."/>
            <person name="Skrzypek M.S."/>
            <person name="Soll D."/>
            <person name="Staggs R."/>
            <person name="Stansfield I."/>
            <person name="Stumpf M.P."/>
            <person name="Sudbery P.E."/>
            <person name="Srikantha T."/>
            <person name="Zeng Q."/>
            <person name="Berman J."/>
            <person name="Berriman M."/>
            <person name="Heitman J."/>
            <person name="Gow N.A."/>
            <person name="Lorenz M.C."/>
            <person name="Birren B.W."/>
            <person name="Kellis M."/>
            <person name="Cuomo C.A."/>
        </authorList>
    </citation>
    <scope>NUCLEOTIDE SEQUENCE [LARGE SCALE GENOMIC DNA]</scope>
    <source>
        <strain evidence="4">ATCC 6260 / CBS 566 / DSM 6381 / JCM 1539 / NBRC 10279 / NRRL Y-324</strain>
    </source>
</reference>
<dbReference type="HOGENOM" id="CLU_963100_0_0_1"/>
<dbReference type="InParanoid" id="A5DG42"/>
<proteinExistence type="predicted"/>
<dbReference type="SUPFAM" id="SSF48464">
    <property type="entry name" value="ENTH/VHS domain"/>
    <property type="match status" value="1"/>
</dbReference>
<dbReference type="GO" id="GO:0005886">
    <property type="term" value="C:plasma membrane"/>
    <property type="evidence" value="ECO:0007669"/>
    <property type="project" value="TreeGrafter"/>
</dbReference>
<dbReference type="GeneID" id="5128501"/>
<dbReference type="GO" id="GO:0005768">
    <property type="term" value="C:endosome"/>
    <property type="evidence" value="ECO:0007669"/>
    <property type="project" value="TreeGrafter"/>
</dbReference>
<organism evidence="3 4">
    <name type="scientific">Meyerozyma guilliermondii (strain ATCC 6260 / CBS 566 / DSM 6381 / JCM 1539 / NBRC 10279 / NRRL Y-324)</name>
    <name type="common">Yeast</name>
    <name type="synonym">Candida guilliermondii</name>
    <dbReference type="NCBI Taxonomy" id="294746"/>
    <lineage>
        <taxon>Eukaryota</taxon>
        <taxon>Fungi</taxon>
        <taxon>Dikarya</taxon>
        <taxon>Ascomycota</taxon>
        <taxon>Saccharomycotina</taxon>
        <taxon>Pichiomycetes</taxon>
        <taxon>Debaryomycetaceae</taxon>
        <taxon>Meyerozyma</taxon>
    </lineage>
</organism>
<accession>A5DG42</accession>
<feature type="region of interest" description="Disordered" evidence="1">
    <location>
        <begin position="213"/>
        <end position="247"/>
    </location>
</feature>
<dbReference type="GO" id="GO:0005543">
    <property type="term" value="F:phospholipid binding"/>
    <property type="evidence" value="ECO:0007669"/>
    <property type="project" value="TreeGrafter"/>
</dbReference>
<evidence type="ECO:0000313" key="3">
    <source>
        <dbReference type="EMBL" id="EDK38145.2"/>
    </source>
</evidence>
<name>A5DG42_PICGU</name>
<dbReference type="Pfam" id="PF01417">
    <property type="entry name" value="ENTH"/>
    <property type="match status" value="1"/>
</dbReference>
<evidence type="ECO:0000313" key="4">
    <source>
        <dbReference type="Proteomes" id="UP000001997"/>
    </source>
</evidence>
<protein>
    <recommendedName>
        <fullName evidence="2">ENTH domain-containing protein</fullName>
    </recommendedName>
</protein>
<dbReference type="PANTHER" id="PTHR12276:SF110">
    <property type="entry name" value="EPSIN-1-RELATED"/>
    <property type="match status" value="1"/>
</dbReference>
<dbReference type="RefSeq" id="XP_001486572.2">
    <property type="nucleotide sequence ID" value="XM_001486522.1"/>
</dbReference>
<dbReference type="KEGG" id="pgu:PGUG_02243"/>
<dbReference type="GO" id="GO:0030125">
    <property type="term" value="C:clathrin vesicle coat"/>
    <property type="evidence" value="ECO:0007669"/>
    <property type="project" value="TreeGrafter"/>
</dbReference>
<dbReference type="PROSITE" id="PS50942">
    <property type="entry name" value="ENTH"/>
    <property type="match status" value="1"/>
</dbReference>
<sequence>MIYSFEQIIYRESCDMTFLRSIRNLNSSTELQVKSATSSDPLGPYNNDLVQLSMLTYNSKSLSIIESVLEKQLRKYSPSSIASSKFSNNEKGWLILLKSLTVVMYLLQNGSPEFVYWLKSCTASVIAPLHRAKLHSNTTMYKDAIKFKIDSIYKFCTNDNELQKLRTNIHVYREDMSIPGVKRANTTSAADNSSRRLKPIKRSRTVEIPRTVTAPSWNPDKVPSPRNHLQTISENRSENSVDRTMFT</sequence>
<dbReference type="Gene3D" id="1.25.40.90">
    <property type="match status" value="1"/>
</dbReference>
<dbReference type="GO" id="GO:0006897">
    <property type="term" value="P:endocytosis"/>
    <property type="evidence" value="ECO:0007669"/>
    <property type="project" value="TreeGrafter"/>
</dbReference>
<gene>
    <name evidence="3" type="ORF">PGUG_02243</name>
</gene>
<dbReference type="InterPro" id="IPR008942">
    <property type="entry name" value="ENTH_VHS"/>
</dbReference>
<evidence type="ECO:0000259" key="2">
    <source>
        <dbReference type="PROSITE" id="PS50942"/>
    </source>
</evidence>
<dbReference type="OMA" id="WIRAYAY"/>
<dbReference type="VEuPathDB" id="FungiDB:PGUG_02243"/>
<keyword evidence="4" id="KW-1185">Reference proteome</keyword>
<dbReference type="Proteomes" id="UP000001997">
    <property type="component" value="Unassembled WGS sequence"/>
</dbReference>
<dbReference type="FunCoup" id="A5DG42">
    <property type="interactions" value="12"/>
</dbReference>
<feature type="domain" description="ENTH" evidence="2">
    <location>
        <begin position="21"/>
        <end position="166"/>
    </location>
</feature>